<comment type="caution">
    <text evidence="2">The sequence shown here is derived from an EMBL/GenBank/DDBJ whole genome shotgun (WGS) entry which is preliminary data.</text>
</comment>
<dbReference type="PATRIC" id="fig|421052.3.peg.3239"/>
<dbReference type="AlphaFoldDB" id="S3NUE9"/>
<keyword evidence="1" id="KW-1133">Transmembrane helix</keyword>
<protein>
    <submittedName>
        <fullName evidence="2">Uncharacterized protein</fullName>
    </submittedName>
</protein>
<evidence type="ECO:0000313" key="2">
    <source>
        <dbReference type="EMBL" id="EPF70286.1"/>
    </source>
</evidence>
<dbReference type="EMBL" id="ATGI01000038">
    <property type="protein sequence ID" value="EPF70286.1"/>
    <property type="molecule type" value="Genomic_DNA"/>
</dbReference>
<feature type="transmembrane region" description="Helical" evidence="1">
    <location>
        <begin position="92"/>
        <end position="110"/>
    </location>
</feature>
<keyword evidence="1" id="KW-0812">Transmembrane</keyword>
<name>S3NUE9_9GAMM</name>
<accession>S3NUE9</accession>
<keyword evidence="3" id="KW-1185">Reference proteome</keyword>
<dbReference type="HOGENOM" id="CLU_172306_0_0_6"/>
<dbReference type="STRING" id="632955.GCA_000829675_02985"/>
<sequence>MKALFWSDEINQTHWTMLKSALLILSLLPVSHVLLQLWQGTEGASQIVVGFVAVTLLSSLTILGFISALLVTVLQLKHSEIFSVIEQRIVQIYRYFPMLLLTAMLSYLSFDFASLLF</sequence>
<keyword evidence="1" id="KW-0472">Membrane</keyword>
<evidence type="ECO:0000313" key="3">
    <source>
        <dbReference type="Proteomes" id="UP000014568"/>
    </source>
</evidence>
<dbReference type="OrthoDB" id="6713417at2"/>
<dbReference type="eggNOG" id="ENOG502ZRX2">
    <property type="taxonomic scope" value="Bacteria"/>
</dbReference>
<feature type="transmembrane region" description="Helical" evidence="1">
    <location>
        <begin position="44"/>
        <end position="71"/>
    </location>
</feature>
<dbReference type="RefSeq" id="WP_016657672.1">
    <property type="nucleotide sequence ID" value="NZ_KE340355.1"/>
</dbReference>
<proteinExistence type="predicted"/>
<feature type="transmembrane region" description="Helical" evidence="1">
    <location>
        <begin position="21"/>
        <end position="38"/>
    </location>
</feature>
<organism evidence="2 3">
    <name type="scientific">Acinetobacter rudis CIP 110305</name>
    <dbReference type="NCBI Taxonomy" id="421052"/>
    <lineage>
        <taxon>Bacteria</taxon>
        <taxon>Pseudomonadati</taxon>
        <taxon>Pseudomonadota</taxon>
        <taxon>Gammaproteobacteria</taxon>
        <taxon>Moraxellales</taxon>
        <taxon>Moraxellaceae</taxon>
        <taxon>Acinetobacter</taxon>
    </lineage>
</organism>
<dbReference type="Proteomes" id="UP000014568">
    <property type="component" value="Unassembled WGS sequence"/>
</dbReference>
<evidence type="ECO:0000256" key="1">
    <source>
        <dbReference type="SAM" id="Phobius"/>
    </source>
</evidence>
<reference evidence="2 3" key="1">
    <citation type="submission" date="2013-06" db="EMBL/GenBank/DDBJ databases">
        <title>The Genome Sequence of Acinetobacter rudis CIP 110305.</title>
        <authorList>
            <consortium name="The Broad Institute Genome Sequencing Platform"/>
            <consortium name="The Broad Institute Genome Sequencing Center for Infectious Disease"/>
            <person name="Cerqueira G."/>
            <person name="Feldgarden M."/>
            <person name="Courvalin P."/>
            <person name="Perichon B."/>
            <person name="Grillot-Courvalin C."/>
            <person name="Clermont D."/>
            <person name="Rocha E."/>
            <person name="Yoon E.-J."/>
            <person name="Nemec A."/>
            <person name="Young S.K."/>
            <person name="Zeng Q."/>
            <person name="Gargeya S."/>
            <person name="Fitzgerald M."/>
            <person name="Abouelleil A."/>
            <person name="Alvarado L."/>
            <person name="Berlin A.M."/>
            <person name="Chapman S.B."/>
            <person name="Dewar J."/>
            <person name="Goldberg J."/>
            <person name="Griggs A."/>
            <person name="Gujja S."/>
            <person name="Hansen M."/>
            <person name="Howarth C."/>
            <person name="Imamovic A."/>
            <person name="Larimer J."/>
            <person name="McCowan C."/>
            <person name="Murphy C."/>
            <person name="Pearson M."/>
            <person name="Priest M."/>
            <person name="Roberts A."/>
            <person name="Saif S."/>
            <person name="Shea T."/>
            <person name="Sykes S."/>
            <person name="Wortman J."/>
            <person name="Nusbaum C."/>
            <person name="Birren B."/>
        </authorList>
    </citation>
    <scope>NUCLEOTIDE SEQUENCE [LARGE SCALE GENOMIC DNA]</scope>
    <source>
        <strain evidence="2 3">CIP 110305</strain>
    </source>
</reference>
<gene>
    <name evidence="2" type="ORF">F945_03305</name>
</gene>